<keyword evidence="3 6" id="KW-0862">Zinc</keyword>
<comment type="similarity">
    <text evidence="1">Belongs to the DMRT family.</text>
</comment>
<feature type="domain" description="DM" evidence="8">
    <location>
        <begin position="46"/>
        <end position="93"/>
    </location>
</feature>
<dbReference type="GO" id="GO:0007548">
    <property type="term" value="P:sex differentiation"/>
    <property type="evidence" value="ECO:0007669"/>
    <property type="project" value="TreeGrafter"/>
</dbReference>
<dbReference type="InterPro" id="IPR036407">
    <property type="entry name" value="DM_DNA-bd_sf"/>
</dbReference>
<reference evidence="10" key="1">
    <citation type="journal article" date="2004" name="Nature">
        <title>Genome duplication in the teleost fish Tetraodon nigroviridis reveals the early vertebrate proto-karyotype.</title>
        <authorList>
            <person name="Jaillon O."/>
            <person name="Aury J.-M."/>
            <person name="Brunet F."/>
            <person name="Petit J.-L."/>
            <person name="Stange-Thomann N."/>
            <person name="Mauceli E."/>
            <person name="Bouneau L."/>
            <person name="Fischer C."/>
            <person name="Ozouf-Costaz C."/>
            <person name="Bernot A."/>
            <person name="Nicaud S."/>
            <person name="Jaffe D."/>
            <person name="Fisher S."/>
            <person name="Lutfalla G."/>
            <person name="Dossat C."/>
            <person name="Segurens B."/>
            <person name="Dasilva C."/>
            <person name="Salanoubat M."/>
            <person name="Levy M."/>
            <person name="Boudet N."/>
            <person name="Castellano S."/>
            <person name="Anthouard V."/>
            <person name="Jubin C."/>
            <person name="Castelli V."/>
            <person name="Katinka M."/>
            <person name="Vacherie B."/>
            <person name="Biemont C."/>
            <person name="Skalli Z."/>
            <person name="Cattolico L."/>
            <person name="Poulain J."/>
            <person name="De Berardinis V."/>
            <person name="Cruaud C."/>
            <person name="Duprat S."/>
            <person name="Brottier P."/>
            <person name="Coutanceau J.-P."/>
            <person name="Gouzy J."/>
            <person name="Parra G."/>
            <person name="Lardier G."/>
            <person name="Chapple C."/>
            <person name="McKernan K.J."/>
            <person name="McEwan P."/>
            <person name="Bosak S."/>
            <person name="Kellis M."/>
            <person name="Volff J.-N."/>
            <person name="Guigo R."/>
            <person name="Zody M.C."/>
            <person name="Mesirov J."/>
            <person name="Lindblad-Toh K."/>
            <person name="Birren B."/>
            <person name="Nusbaum C."/>
            <person name="Kahn D."/>
            <person name="Robinson-Rechavi M."/>
            <person name="Laudet V."/>
            <person name="Schachter V."/>
            <person name="Quetier F."/>
            <person name="Saurin W."/>
            <person name="Scarpelli C."/>
            <person name="Wincker P."/>
            <person name="Lander E.S."/>
            <person name="Weissenbach J."/>
            <person name="Roest Crollius H."/>
        </authorList>
    </citation>
    <scope>NUCLEOTIDE SEQUENCE [LARGE SCALE GENOMIC DNA]</scope>
</reference>
<dbReference type="Ensembl" id="ENSTNIT00000005934.1">
    <property type="protein sequence ID" value="ENSTNIP00000005786.1"/>
    <property type="gene ID" value="ENSTNIG00000003206.1"/>
</dbReference>
<dbReference type="STRING" id="99883.ENSTNIP00000005786"/>
<keyword evidence="4 6" id="KW-0238">DNA-binding</keyword>
<evidence type="ECO:0000256" key="5">
    <source>
        <dbReference type="ARBA" id="ARBA00023242"/>
    </source>
</evidence>
<protein>
    <submittedName>
        <fullName evidence="9">DMRT like family A1</fullName>
    </submittedName>
</protein>
<dbReference type="InterPro" id="IPR046472">
    <property type="entry name" value="DMRT5_1_DMB_dom"/>
</dbReference>
<evidence type="ECO:0000256" key="1">
    <source>
        <dbReference type="ARBA" id="ARBA00006834"/>
    </source>
</evidence>
<dbReference type="SMART" id="SM00301">
    <property type="entry name" value="DM"/>
    <property type="match status" value="1"/>
</dbReference>
<evidence type="ECO:0000259" key="8">
    <source>
        <dbReference type="PROSITE" id="PS50809"/>
    </source>
</evidence>
<feature type="region of interest" description="Disordered" evidence="7">
    <location>
        <begin position="180"/>
        <end position="245"/>
    </location>
</feature>
<dbReference type="InParanoid" id="H3CC14"/>
<organism evidence="9 10">
    <name type="scientific">Tetraodon nigroviridis</name>
    <name type="common">Spotted green pufferfish</name>
    <name type="synonym">Chelonodon nigroviridis</name>
    <dbReference type="NCBI Taxonomy" id="99883"/>
    <lineage>
        <taxon>Eukaryota</taxon>
        <taxon>Metazoa</taxon>
        <taxon>Chordata</taxon>
        <taxon>Craniata</taxon>
        <taxon>Vertebrata</taxon>
        <taxon>Euteleostomi</taxon>
        <taxon>Actinopterygii</taxon>
        <taxon>Neopterygii</taxon>
        <taxon>Teleostei</taxon>
        <taxon>Neoteleostei</taxon>
        <taxon>Acanthomorphata</taxon>
        <taxon>Eupercaria</taxon>
        <taxon>Tetraodontiformes</taxon>
        <taxon>Tetradontoidea</taxon>
        <taxon>Tetraodontidae</taxon>
        <taxon>Tetraodon</taxon>
    </lineage>
</organism>
<dbReference type="CDD" id="cd14417">
    <property type="entry name" value="CUE_DMA_DMRTA1"/>
    <property type="match status" value="1"/>
</dbReference>
<dbReference type="SUPFAM" id="SSF46934">
    <property type="entry name" value="UBA-like"/>
    <property type="match status" value="1"/>
</dbReference>
<dbReference type="FunFam" id="4.10.1040.10:FF:000001">
    <property type="entry name" value="doublesex- and mab-3-related transcription factor 1"/>
    <property type="match status" value="1"/>
</dbReference>
<feature type="compositionally biased region" description="Low complexity" evidence="7">
    <location>
        <begin position="122"/>
        <end position="137"/>
    </location>
</feature>
<dbReference type="SUPFAM" id="SSF82927">
    <property type="entry name" value="Cysteine-rich DNA binding domain, (DM domain)"/>
    <property type="match status" value="1"/>
</dbReference>
<name>H3CC14_TETNG</name>
<dbReference type="PANTHER" id="PTHR12322">
    <property type="entry name" value="DOUBLESEX AND MAB-3 RELATED TRANSCRIPTION FACTOR DMRT"/>
    <property type="match status" value="1"/>
</dbReference>
<feature type="DNA-binding region" description="DM" evidence="6">
    <location>
        <begin position="46"/>
        <end position="93"/>
    </location>
</feature>
<dbReference type="InterPro" id="IPR009060">
    <property type="entry name" value="UBA-like_sf"/>
</dbReference>
<feature type="compositionally biased region" description="Basic and acidic residues" evidence="7">
    <location>
        <begin position="230"/>
        <end position="245"/>
    </location>
</feature>
<evidence type="ECO:0000256" key="2">
    <source>
        <dbReference type="ARBA" id="ARBA00022723"/>
    </source>
</evidence>
<dbReference type="InterPro" id="IPR026607">
    <property type="entry name" value="DMRT"/>
</dbReference>
<feature type="region of interest" description="Disordered" evidence="7">
    <location>
        <begin position="115"/>
        <end position="158"/>
    </location>
</feature>
<evidence type="ECO:0000256" key="7">
    <source>
        <dbReference type="SAM" id="MobiDB-lite"/>
    </source>
</evidence>
<dbReference type="InterPro" id="IPR001275">
    <property type="entry name" value="DM_DNA-bd"/>
</dbReference>
<accession>H3CC14</accession>
<dbReference type="Pfam" id="PF00751">
    <property type="entry name" value="DM"/>
    <property type="match status" value="1"/>
</dbReference>
<dbReference type="OMA" id="RELQFMY"/>
<sequence>MDSRIRPLGLPGHSLQVPASIMRPPPLFLRACSPALERGYPRTPKCARCRNHGVVSALKGHKRFCRWKDCVCAKCTLIAERQRVMAAQVALRRQQAQEESEARERLLYPQASAAVGADAGNPRGSPVGPGPSAAGHAPAPPSFEGFGTENPKDVSDDKSSKYNFYNGLLGRPFFAGHAAGSLSSNDKKDLSPSRDGTVFSPDESASPSPPSPHTESPRSSPASDPESGCETEKANDSSGRDRDPTDIMAKIFPHHKRDTLDSIVRTCRGDVVRSIELLMSSKEPQIDLETVAPSPQPSALGSSVGVPAAVGALGTKSAFSPLHLPPAAPVGEGLYGLSPRLGVGPLRLTYTSSSGGMAGFMSPYVTSGLMPMFPLRPPLDTYSFPGMIRDFSYLPSKEALCSTGLYARVNSEKK</sequence>
<dbReference type="Pfam" id="PF20624">
    <property type="entry name" value="DMRT5_DMB"/>
    <property type="match status" value="1"/>
</dbReference>
<evidence type="ECO:0000313" key="9">
    <source>
        <dbReference type="Ensembl" id="ENSTNIP00000005786.1"/>
    </source>
</evidence>
<dbReference type="GO" id="GO:0000978">
    <property type="term" value="F:RNA polymerase II cis-regulatory region sequence-specific DNA binding"/>
    <property type="evidence" value="ECO:0007669"/>
    <property type="project" value="TreeGrafter"/>
</dbReference>
<dbReference type="HOGENOM" id="CLU_038477_1_0_1"/>
<evidence type="ECO:0000313" key="10">
    <source>
        <dbReference type="Proteomes" id="UP000007303"/>
    </source>
</evidence>
<dbReference type="PROSITE" id="PS40000">
    <property type="entry name" value="DM_1"/>
    <property type="match status" value="1"/>
</dbReference>
<reference evidence="9" key="3">
    <citation type="submission" date="2025-09" db="UniProtKB">
        <authorList>
            <consortium name="Ensembl"/>
        </authorList>
    </citation>
    <scope>IDENTIFICATION</scope>
</reference>
<dbReference type="InterPro" id="IPR005173">
    <property type="entry name" value="DMA"/>
</dbReference>
<dbReference type="GeneTree" id="ENSGT00940000160640"/>
<dbReference type="Gene3D" id="4.10.1040.10">
    <property type="entry name" value="DM DNA-binding domain"/>
    <property type="match status" value="1"/>
</dbReference>
<dbReference type="GO" id="GO:0005634">
    <property type="term" value="C:nucleus"/>
    <property type="evidence" value="ECO:0007669"/>
    <property type="project" value="UniProtKB-SubCell"/>
</dbReference>
<dbReference type="AlphaFoldDB" id="H3CC14"/>
<evidence type="ECO:0000256" key="4">
    <source>
        <dbReference type="ARBA" id="ARBA00023125"/>
    </source>
</evidence>
<dbReference type="Proteomes" id="UP000007303">
    <property type="component" value="Unassembled WGS sequence"/>
</dbReference>
<comment type="subcellular location">
    <subcellularLocation>
        <location evidence="6">Nucleus</location>
    </subcellularLocation>
</comment>
<keyword evidence="5 6" id="KW-0539">Nucleus</keyword>
<dbReference type="PROSITE" id="PS50809">
    <property type="entry name" value="DM_2"/>
    <property type="match status" value="1"/>
</dbReference>
<keyword evidence="10" id="KW-1185">Reference proteome</keyword>
<keyword evidence="2 6" id="KW-0479">Metal-binding</keyword>
<dbReference type="PANTHER" id="PTHR12322:SF71">
    <property type="entry name" value="DOUBLESEX- AND MAB-3-RELATED TRANSCRIPTION FACTOR A1"/>
    <property type="match status" value="1"/>
</dbReference>
<dbReference type="Pfam" id="PF03474">
    <property type="entry name" value="DMA"/>
    <property type="match status" value="1"/>
</dbReference>
<evidence type="ECO:0000256" key="3">
    <source>
        <dbReference type="ARBA" id="ARBA00022833"/>
    </source>
</evidence>
<dbReference type="GO" id="GO:0000981">
    <property type="term" value="F:DNA-binding transcription factor activity, RNA polymerase II-specific"/>
    <property type="evidence" value="ECO:0007669"/>
    <property type="project" value="TreeGrafter"/>
</dbReference>
<reference evidence="9" key="2">
    <citation type="submission" date="2025-08" db="UniProtKB">
        <authorList>
            <consortium name="Ensembl"/>
        </authorList>
    </citation>
    <scope>IDENTIFICATION</scope>
</reference>
<proteinExistence type="inferred from homology"/>
<dbReference type="GO" id="GO:0046872">
    <property type="term" value="F:metal ion binding"/>
    <property type="evidence" value="ECO:0007669"/>
    <property type="project" value="UniProtKB-KW"/>
</dbReference>
<evidence type="ECO:0000256" key="6">
    <source>
        <dbReference type="PROSITE-ProRule" id="PRU00070"/>
    </source>
</evidence>